<reference evidence="1 2" key="1">
    <citation type="submission" date="2018-06" db="EMBL/GenBank/DDBJ databases">
        <title>Comparative genomics reveals the genomic features of Rhizophagus irregularis, R. cerebriforme, R. diaphanum and Gigaspora rosea, and their symbiotic lifestyle signature.</title>
        <authorList>
            <person name="Morin E."/>
            <person name="San Clemente H."/>
            <person name="Chen E.C.H."/>
            <person name="De La Providencia I."/>
            <person name="Hainaut M."/>
            <person name="Kuo A."/>
            <person name="Kohler A."/>
            <person name="Murat C."/>
            <person name="Tang N."/>
            <person name="Roy S."/>
            <person name="Loubradou J."/>
            <person name="Henrissat B."/>
            <person name="Grigoriev I.V."/>
            <person name="Corradi N."/>
            <person name="Roux C."/>
            <person name="Martin F.M."/>
        </authorList>
    </citation>
    <scope>NUCLEOTIDE SEQUENCE [LARGE SCALE GENOMIC DNA]</scope>
    <source>
        <strain evidence="1 2">DAOM 227022</strain>
    </source>
</reference>
<keyword evidence="2" id="KW-1185">Reference proteome</keyword>
<evidence type="ECO:0000313" key="1">
    <source>
        <dbReference type="EMBL" id="RIA78662.1"/>
    </source>
</evidence>
<dbReference type="AlphaFoldDB" id="A0A397RZF2"/>
<dbReference type="OrthoDB" id="2375214at2759"/>
<proteinExistence type="predicted"/>
<accession>A0A397RZF2</accession>
<comment type="caution">
    <text evidence="1">The sequence shown here is derived from an EMBL/GenBank/DDBJ whole genome shotgun (WGS) entry which is preliminary data.</text>
</comment>
<dbReference type="Proteomes" id="UP000265703">
    <property type="component" value="Unassembled WGS sequence"/>
</dbReference>
<evidence type="ECO:0000313" key="2">
    <source>
        <dbReference type="Proteomes" id="UP000265703"/>
    </source>
</evidence>
<name>A0A397RZF2_9GLOM</name>
<organism evidence="1 2">
    <name type="scientific">Glomus cerebriforme</name>
    <dbReference type="NCBI Taxonomy" id="658196"/>
    <lineage>
        <taxon>Eukaryota</taxon>
        <taxon>Fungi</taxon>
        <taxon>Fungi incertae sedis</taxon>
        <taxon>Mucoromycota</taxon>
        <taxon>Glomeromycotina</taxon>
        <taxon>Glomeromycetes</taxon>
        <taxon>Glomerales</taxon>
        <taxon>Glomeraceae</taxon>
        <taxon>Glomus</taxon>
    </lineage>
</organism>
<sequence length="193" mass="23325">MDHNKLYNKFAKEIEKLNQIKNGQQINNSDFSVTLNMDDDTDRKAVVNEIVQAIQSKTEKNLYVKFENLFRFYNVMNQYRLKFNHENGKKVKQKLMNDINLKGNYKVIRKTIRIYHFFNCQKLCGIDDAYKHCQISPREFDILSDEKWTTLANNYDFKEQYDTDYLFWQVRNRKKKEKEESEESDKTISDLDE</sequence>
<gene>
    <name evidence="1" type="ORF">C1645_795532</name>
</gene>
<protein>
    <submittedName>
        <fullName evidence="1">Uncharacterized protein</fullName>
    </submittedName>
</protein>
<dbReference type="EMBL" id="QKYT01002459">
    <property type="protein sequence ID" value="RIA78662.1"/>
    <property type="molecule type" value="Genomic_DNA"/>
</dbReference>